<name>A0ABU9SHB3_9BURK</name>
<evidence type="ECO:0008006" key="4">
    <source>
        <dbReference type="Google" id="ProtNLM"/>
    </source>
</evidence>
<dbReference type="RefSeq" id="WP_368610196.1">
    <property type="nucleotide sequence ID" value="NZ_JAYMRW010000011.1"/>
</dbReference>
<proteinExistence type="predicted"/>
<evidence type="ECO:0000256" key="1">
    <source>
        <dbReference type="SAM" id="Phobius"/>
    </source>
</evidence>
<dbReference type="EMBL" id="JAYMRW010000011">
    <property type="protein sequence ID" value="MEM5450740.1"/>
    <property type="molecule type" value="Genomic_DNA"/>
</dbReference>
<evidence type="ECO:0000313" key="2">
    <source>
        <dbReference type="EMBL" id="MEM5450740.1"/>
    </source>
</evidence>
<reference evidence="2 3" key="1">
    <citation type="submission" date="2024-01" db="EMBL/GenBank/DDBJ databases">
        <title>The diversity of rhizobia nodulating Mimosa spp. in eleven states of Brazil covering several biomes is determined by host plant, location, and edaphic factors.</title>
        <authorList>
            <person name="Rouws L."/>
            <person name="Barauna A."/>
            <person name="Beukes C."/>
            <person name="De Faria S.M."/>
            <person name="Gross E."/>
            <person name="Dos Reis Junior F.B."/>
            <person name="Simon M."/>
            <person name="Maluk M."/>
            <person name="Odee D.W."/>
            <person name="Kenicer G."/>
            <person name="Young J.P.W."/>
            <person name="Reis V.M."/>
            <person name="Zilli J."/>
            <person name="James E.K."/>
        </authorList>
    </citation>
    <scope>NUCLEOTIDE SEQUENCE [LARGE SCALE GENOMIC DNA]</scope>
    <source>
        <strain evidence="2 3">JPY164</strain>
    </source>
</reference>
<evidence type="ECO:0000313" key="3">
    <source>
        <dbReference type="Proteomes" id="UP001390669"/>
    </source>
</evidence>
<sequence>MSRRSRLNRQASEAVLLTHMELTRVRLLAANVRSRAAGHAAARAHSRSLASVGRPVSAAPLLAMLGCFTLGALLIGPRRVLPVVMRTGLAGWIVRNVRLRLAR</sequence>
<accession>A0ABU9SHB3</accession>
<organism evidence="2 3">
    <name type="scientific">Paraburkholderia guartelaensis</name>
    <dbReference type="NCBI Taxonomy" id="2546446"/>
    <lineage>
        <taxon>Bacteria</taxon>
        <taxon>Pseudomonadati</taxon>
        <taxon>Pseudomonadota</taxon>
        <taxon>Betaproteobacteria</taxon>
        <taxon>Burkholderiales</taxon>
        <taxon>Burkholderiaceae</taxon>
        <taxon>Paraburkholderia</taxon>
    </lineage>
</organism>
<protein>
    <recommendedName>
        <fullName evidence="4">YqjK-like protein</fullName>
    </recommendedName>
</protein>
<keyword evidence="1" id="KW-0812">Transmembrane</keyword>
<comment type="caution">
    <text evidence="2">The sequence shown here is derived from an EMBL/GenBank/DDBJ whole genome shotgun (WGS) entry which is preliminary data.</text>
</comment>
<keyword evidence="3" id="KW-1185">Reference proteome</keyword>
<gene>
    <name evidence="2" type="ORF">VSR33_24975</name>
</gene>
<feature type="transmembrane region" description="Helical" evidence="1">
    <location>
        <begin position="56"/>
        <end position="76"/>
    </location>
</feature>
<keyword evidence="1" id="KW-1133">Transmembrane helix</keyword>
<keyword evidence="1" id="KW-0472">Membrane</keyword>
<dbReference type="Proteomes" id="UP001390669">
    <property type="component" value="Unassembled WGS sequence"/>
</dbReference>